<dbReference type="EMBL" id="OQ846916">
    <property type="protein sequence ID" value="WJJ55350.1"/>
    <property type="molecule type" value="Genomic_DNA"/>
</dbReference>
<reference evidence="1" key="1">
    <citation type="submission" date="2023-04" db="EMBL/GenBank/DDBJ databases">
        <title>Characterization and genome study of newly isolated Alicyclobacillus-specific phaga.</title>
        <authorList>
            <person name="Shymialevich D."/>
            <person name="Wojcicki M."/>
            <person name="Srednicka P."/>
            <person name="Swider O."/>
        </authorList>
    </citation>
    <scope>NUCLEOTIDE SEQUENCE</scope>
</reference>
<organism evidence="1">
    <name type="scientific">Alicyclobacillus phage KKP_3916</name>
    <dbReference type="NCBI Taxonomy" id="3040651"/>
    <lineage>
        <taxon>Viruses</taxon>
        <taxon>Duplodnaviria</taxon>
        <taxon>Heunggongvirae</taxon>
        <taxon>Uroviricota</taxon>
        <taxon>Caudoviricetes</taxon>
    </lineage>
</organism>
<sequence>MEKIVCLVQNGFHTSASIQSEIKVISLRQVQRYLTYAVNSGMIERPFRDFYIIPNATAISFNEFVENVSLNKEQNNTEHNETDTSLERSLSLILSKACLEISEDDRSVARRLLSSANWRKIKPDTVAEYVRETWERFEQSSAKYGDGIKNGVAYWFGILRRVLSNSLSEMRRAYRTFIENSGESAETSIETTEIQESETDSIDPVWEPVKTAIVEAVEAHSLFDVPQSTIKRTVGQIKRFAKHPDSVIVAIRHMITHDERGTFFFVRNLSNFERVRECIEKNFDRMLANKKKQSTEPVAETVSAKQTVQYDERYENFYKLFPTI</sequence>
<gene>
    <name evidence="1" type="ORF">QB910_000106</name>
</gene>
<accession>A0AAT9V7P2</accession>
<proteinExistence type="predicted"/>
<protein>
    <submittedName>
        <fullName evidence="1">Uncharacterized protein</fullName>
    </submittedName>
</protein>
<evidence type="ECO:0000313" key="1">
    <source>
        <dbReference type="EMBL" id="WJJ55350.1"/>
    </source>
</evidence>
<name>A0AAT9V7P2_9CAUD</name>